<reference evidence="4 5" key="1">
    <citation type="journal article" date="2015" name="Nature">
        <title>rRNA introns, odd ribosomes, and small enigmatic genomes across a large radiation of phyla.</title>
        <authorList>
            <person name="Brown C.T."/>
            <person name="Hug L.A."/>
            <person name="Thomas B.C."/>
            <person name="Sharon I."/>
            <person name="Castelle C.J."/>
            <person name="Singh A."/>
            <person name="Wilkins M.J."/>
            <person name="Williams K.H."/>
            <person name="Banfield J.F."/>
        </authorList>
    </citation>
    <scope>NUCLEOTIDE SEQUENCE [LARGE SCALE GENOMIC DNA]</scope>
</reference>
<dbReference type="InterPro" id="IPR036291">
    <property type="entry name" value="NAD(P)-bd_dom_sf"/>
</dbReference>
<dbReference type="Proteomes" id="UP000034302">
    <property type="component" value="Unassembled WGS sequence"/>
</dbReference>
<evidence type="ECO:0000259" key="3">
    <source>
        <dbReference type="Pfam" id="PF04321"/>
    </source>
</evidence>
<gene>
    <name evidence="4" type="ORF">UR34_C0015G0006</name>
</gene>
<keyword evidence="2" id="KW-0521">NADP</keyword>
<evidence type="ECO:0000313" key="4">
    <source>
        <dbReference type="EMBL" id="KKP43490.1"/>
    </source>
</evidence>
<dbReference type="GO" id="GO:0019305">
    <property type="term" value="P:dTDP-rhamnose biosynthetic process"/>
    <property type="evidence" value="ECO:0007669"/>
    <property type="project" value="UniProtKB-UniPathway"/>
</dbReference>
<protein>
    <recommendedName>
        <fullName evidence="2">dTDP-4-dehydrorhamnose reductase</fullName>
        <ecNumber evidence="2">1.1.1.133</ecNumber>
    </recommendedName>
</protein>
<comment type="pathway">
    <text evidence="2">Carbohydrate biosynthesis; dTDP-L-rhamnose biosynthesis.</text>
</comment>
<dbReference type="SUPFAM" id="SSF51735">
    <property type="entry name" value="NAD(P)-binding Rossmann-fold domains"/>
    <property type="match status" value="1"/>
</dbReference>
<dbReference type="EC" id="1.1.1.133" evidence="2"/>
<accession>A0A0G0BX41</accession>
<comment type="similarity">
    <text evidence="1 2">Belongs to the dTDP-4-dehydrorhamnose reductase family.</text>
</comment>
<proteinExistence type="inferred from homology"/>
<dbReference type="UniPathway" id="UPA00124"/>
<comment type="function">
    <text evidence="2">Catalyzes the reduction of dTDP-6-deoxy-L-lyxo-4-hexulose to yield dTDP-L-rhamnose.</text>
</comment>
<dbReference type="GO" id="GO:0008831">
    <property type="term" value="F:dTDP-4-dehydrorhamnose reductase activity"/>
    <property type="evidence" value="ECO:0007669"/>
    <property type="project" value="UniProtKB-EC"/>
</dbReference>
<dbReference type="GO" id="GO:0005829">
    <property type="term" value="C:cytosol"/>
    <property type="evidence" value="ECO:0007669"/>
    <property type="project" value="TreeGrafter"/>
</dbReference>
<dbReference type="PANTHER" id="PTHR10491:SF4">
    <property type="entry name" value="METHIONINE ADENOSYLTRANSFERASE 2 SUBUNIT BETA"/>
    <property type="match status" value="1"/>
</dbReference>
<name>A0A0G0BX41_9BACT</name>
<dbReference type="Pfam" id="PF04321">
    <property type="entry name" value="RmlD_sub_bind"/>
    <property type="match status" value="1"/>
</dbReference>
<dbReference type="InterPro" id="IPR005913">
    <property type="entry name" value="dTDP_dehydrorham_reduct"/>
</dbReference>
<organism evidence="4 5">
    <name type="scientific">candidate division WS6 bacterium GW2011_GWC1_33_20</name>
    <dbReference type="NCBI Taxonomy" id="1619089"/>
    <lineage>
        <taxon>Bacteria</taxon>
        <taxon>Candidatus Dojkabacteria</taxon>
    </lineage>
</organism>
<feature type="domain" description="RmlD-like substrate binding" evidence="3">
    <location>
        <begin position="1"/>
        <end position="221"/>
    </location>
</feature>
<dbReference type="PANTHER" id="PTHR10491">
    <property type="entry name" value="DTDP-4-DEHYDRORHAMNOSE REDUCTASE"/>
    <property type="match status" value="1"/>
</dbReference>
<sequence length="288" mass="32521">MKILIIGSDGMLGHVVKAYFEEKGHEVVCTTRKDKESSLYFNITNSVTGIDKVVNDVKPDILINCIGILNKVAEEYKALAILINSYLPHYLDELSVKAGFKLVHVSTDCVFDGEVGGYDENSLPNAKDTYGKSKALGEVRNDRSVTLRTSIVGPDMNENGIGLFKWFMSQEGPVGGYDNVIWTGVTTIWFAKCMEMAIENNLVGLHHCVNNETISKYDLISLFKKYFDKEIEINHNPDVVSKKTLVRTDASFDFGIPSYEEMVKQMREWVINHKEMYPDLIKGMKLEK</sequence>
<evidence type="ECO:0000313" key="5">
    <source>
        <dbReference type="Proteomes" id="UP000034302"/>
    </source>
</evidence>
<evidence type="ECO:0000256" key="2">
    <source>
        <dbReference type="RuleBase" id="RU364082"/>
    </source>
</evidence>
<comment type="caution">
    <text evidence="4">The sequence shown here is derived from an EMBL/GenBank/DDBJ whole genome shotgun (WGS) entry which is preliminary data.</text>
</comment>
<dbReference type="InterPro" id="IPR029903">
    <property type="entry name" value="RmlD-like-bd"/>
</dbReference>
<dbReference type="AlphaFoldDB" id="A0A0G0BX41"/>
<dbReference type="Gene3D" id="3.40.50.720">
    <property type="entry name" value="NAD(P)-binding Rossmann-like Domain"/>
    <property type="match status" value="1"/>
</dbReference>
<dbReference type="CDD" id="cd05254">
    <property type="entry name" value="dTDP_HR_like_SDR_e"/>
    <property type="match status" value="1"/>
</dbReference>
<dbReference type="EMBL" id="LBOV01000015">
    <property type="protein sequence ID" value="KKP43490.1"/>
    <property type="molecule type" value="Genomic_DNA"/>
</dbReference>
<keyword evidence="2 4" id="KW-0560">Oxidoreductase</keyword>
<evidence type="ECO:0000256" key="1">
    <source>
        <dbReference type="ARBA" id="ARBA00010944"/>
    </source>
</evidence>